<evidence type="ECO:0000313" key="1">
    <source>
        <dbReference type="EnsemblMetazoa" id="PPA00121.1"/>
    </source>
</evidence>
<gene>
    <name evidence="1" type="primary">WBGene00089675</name>
</gene>
<keyword evidence="2" id="KW-1185">Reference proteome</keyword>
<reference evidence="2" key="1">
    <citation type="journal article" date="2008" name="Nat. Genet.">
        <title>The Pristionchus pacificus genome provides a unique perspective on nematode lifestyle and parasitism.</title>
        <authorList>
            <person name="Dieterich C."/>
            <person name="Clifton S.W."/>
            <person name="Schuster L.N."/>
            <person name="Chinwalla A."/>
            <person name="Delehaunty K."/>
            <person name="Dinkelacker I."/>
            <person name="Fulton L."/>
            <person name="Fulton R."/>
            <person name="Godfrey J."/>
            <person name="Minx P."/>
            <person name="Mitreva M."/>
            <person name="Roeseler W."/>
            <person name="Tian H."/>
            <person name="Witte H."/>
            <person name="Yang S.P."/>
            <person name="Wilson R.K."/>
            <person name="Sommer R.J."/>
        </authorList>
    </citation>
    <scope>NUCLEOTIDE SEQUENCE [LARGE SCALE GENOMIC DNA]</scope>
    <source>
        <strain evidence="2">PS312</strain>
    </source>
</reference>
<reference evidence="1" key="2">
    <citation type="submission" date="2022-06" db="UniProtKB">
        <authorList>
            <consortium name="EnsemblMetazoa"/>
        </authorList>
    </citation>
    <scope>IDENTIFICATION</scope>
    <source>
        <strain evidence="1">PS312</strain>
    </source>
</reference>
<evidence type="ECO:0000313" key="2">
    <source>
        <dbReference type="Proteomes" id="UP000005239"/>
    </source>
</evidence>
<accession>A0A8R1U3I8</accession>
<protein>
    <submittedName>
        <fullName evidence="1">Uncharacterized protein</fullName>
    </submittedName>
</protein>
<dbReference type="Proteomes" id="UP000005239">
    <property type="component" value="Unassembled WGS sequence"/>
</dbReference>
<organism evidence="1 2">
    <name type="scientific">Pristionchus pacificus</name>
    <name type="common">Parasitic nematode worm</name>
    <dbReference type="NCBI Taxonomy" id="54126"/>
    <lineage>
        <taxon>Eukaryota</taxon>
        <taxon>Metazoa</taxon>
        <taxon>Ecdysozoa</taxon>
        <taxon>Nematoda</taxon>
        <taxon>Chromadorea</taxon>
        <taxon>Rhabditida</taxon>
        <taxon>Rhabditina</taxon>
        <taxon>Diplogasteromorpha</taxon>
        <taxon>Diplogasteroidea</taxon>
        <taxon>Neodiplogasteridae</taxon>
        <taxon>Pristionchus</taxon>
    </lineage>
</organism>
<name>A0A2A6BES1_PRIPA</name>
<sequence length="185" mass="19366">TSIPFQAAIVIAAAAAFAASLQPVAQAPAPPVAGTLPVPALGAPVVPASGPAPNTQFAADMAAIKARLLSYLTAPGVVTKINGNASERLSKEWKSLTITAGKRLAKIKEVATIGAARITAATVADPAHLVQLTDFFYEATVTLNEYDDLLGRVEEFGAKIVAEHGRTKRKVAWSKRRYGDDYTAI</sequence>
<proteinExistence type="predicted"/>
<dbReference type="AlphaFoldDB" id="A0A2A6BES1"/>
<dbReference type="EnsemblMetazoa" id="PPA00121.1">
    <property type="protein sequence ID" value="PPA00121.1"/>
    <property type="gene ID" value="WBGene00089675"/>
</dbReference>
<accession>A0A2A6BES1</accession>